<accession>A0A109UZV4</accession>
<dbReference type="RefSeq" id="XP_017988867.1">
    <property type="nucleotide sequence ID" value="XM_018133378.1"/>
</dbReference>
<dbReference type="EMBL" id="CP014246">
    <property type="protein sequence ID" value="AMD21871.1"/>
    <property type="molecule type" value="Genomic_DNA"/>
</dbReference>
<dbReference type="SUPFAM" id="SSF110296">
    <property type="entry name" value="Oligoxyloglucan reducing end-specific cellobiohydrolase"/>
    <property type="match status" value="2"/>
</dbReference>
<dbReference type="Gene3D" id="2.130.10.10">
    <property type="entry name" value="YVTN repeat-like/Quinoprotein amine dehydrogenase"/>
    <property type="match status" value="2"/>
</dbReference>
<dbReference type="InterPro" id="IPR015943">
    <property type="entry name" value="WD40/YVTN_repeat-like_dom_sf"/>
</dbReference>
<dbReference type="STRING" id="45286.A0A109UZV4"/>
<dbReference type="InterPro" id="IPR006581">
    <property type="entry name" value="VPS10"/>
</dbReference>
<dbReference type="SMART" id="SM00602">
    <property type="entry name" value="VPS10"/>
    <property type="match status" value="2"/>
</dbReference>
<feature type="domain" description="VPS10" evidence="10">
    <location>
        <begin position="55"/>
        <end position="632"/>
    </location>
</feature>
<dbReference type="InterPro" id="IPR050310">
    <property type="entry name" value="VPS10-sortilin"/>
</dbReference>
<evidence type="ECO:0000256" key="6">
    <source>
        <dbReference type="ARBA" id="ARBA00023180"/>
    </source>
</evidence>
<dbReference type="Pfam" id="PF15901">
    <property type="entry name" value="Sortilin_C"/>
    <property type="match status" value="2"/>
</dbReference>
<evidence type="ECO:0000256" key="8">
    <source>
        <dbReference type="SAM" id="Phobius"/>
    </source>
</evidence>
<evidence type="ECO:0000256" key="1">
    <source>
        <dbReference type="ARBA" id="ARBA00004370"/>
    </source>
</evidence>
<dbReference type="GO" id="GO:0006896">
    <property type="term" value="P:Golgi to vacuole transport"/>
    <property type="evidence" value="ECO:0007669"/>
    <property type="project" value="TreeGrafter"/>
</dbReference>
<feature type="transmembrane region" description="Helical" evidence="8">
    <location>
        <begin position="1303"/>
        <end position="1323"/>
    </location>
</feature>
<dbReference type="Pfam" id="PF15902">
    <property type="entry name" value="Sortilin-Vps10"/>
    <property type="match status" value="3"/>
</dbReference>
<sequence length="1482" mass="168110">MLSFWLWVLGLWPFAVLCVSGRNEPILTDIKNISAIVAFNDDTRIVANTEERIMAKNIAGGKDGDWTILYKKKYGIKHFAIDEHYPDRRAVLFSGSGEVYFTMDKAITWKKIFDGSQFREMQFLTNPLDSGLMLIVTKDSEERTKNYVSHDAGKSFSELKIENSTCRFARQSKESELGEINTIFCIGDSDETKILYKIDDIGNPLTTVDELEGKRILDVGFYANYLVIVTLEDFHNIHSKKTVWTSTDGKGFHLALFPMELHNKVELSSAVSSGKRLIINLFDEDKKSIKRSFISDSRGIRFTPLTKKIYEATRLDFNGKYDGPIFGYSEDPFGSFFSADFGRTWEQCKLADNEDQDGYPCDIRDTKKCALYLDAIPESSLYSTPMEQTSGIIIRTGFVKDTTYNRKVTRGDKMTFISRDGGIRWNRAFEFAVSVVYGDYGNIIVAYESQKTSTDKLHYSLDHGYTWEIYHFDQPLKHMEVVSLTVDNSGVDFLVRTLSSNLLLSFGNIFNGIGCSDNDLEEWAPLDYECIGGSLYKTKRRLQNSECLYKDSKIERSLTVEPCKCTLKDYECAPEFTENDFGNCMLDYEFIKKTGRCKDKDSLYLHSKQLSLGNKCLEPIEIPADDYTCFKSMNSGHKIQVSSSKFSSEFQSYQYFDSLKDDSLILTSKELEIFISHDGGISIEKLDLGAPVVETVFNPYFGDDAYLFGLDNQLHITHNRGHSFSSTELPKSKQLLLPLTFHPKDESTFIYYGGKDCKSIDDPRCHSVAYITRDGGKSFEELLSDVISCEFVGPIYKSPVHEDMIICEVRNRTTKTNSLQVSTNFFKDKKEVFSNIVGFFNTGQYTIVAVVHGKDEIRSYVTVDGENYAECKFPANFKVEKQQAYTVVASQNGAVFFHITTESKSGNEYGSLFKSNSNGTSLVLLKDKVNRDKAGYVDYDTVDGLEGIVLINVVDDQPSKSFKNLKKLKTMISFNDGADWWYVQPPARDSTGKSYHCSSKDLKKCSLHLHGYTDRKDVRYSSTSSSAIGYLVAVGNVGRHLLPYEKCSTFVSDDGGITWKEVAKTPQRWEFGDRGSIIVLAADGKEANSITYSIDSGNTWNNFQFSEDPVTIDDIITVPQDSSMRFLLMTKATYVEGTQTVTFAISFADVFERQCHFDPATPKENDLAYFPVKHPGTKCLFGHQAEYLKKIRHDCFIGTAPLKDRYRVVKDCPCTRNDFECAYNFFRDKSGVCKLVKGLKPPDPKEVCDDDSDLIEYYETVAYRKIPMSTCQGGLQLDKQTKPRPCPGKEREFRRKYGAYDRIALFCWTILWIVFFALMYVVYVRGIRRNGGFSRFGEIRLGDDDLIEENRTDRVVNTIVRTGAFVFWGTINLAQLLRAESRGMFRGIRDRIVGRRAPSYSSLIHDHYLDEADNLLTGHDNDASNLAPFVDEVEFEVGDELSSQQELEDQVATENIDRYHDSDTDNEGGNSIDNSGNTGGLR</sequence>
<keyword evidence="5 8" id="KW-0472">Membrane</keyword>
<feature type="compositionally biased region" description="Polar residues" evidence="7">
    <location>
        <begin position="1467"/>
        <end position="1476"/>
    </location>
</feature>
<gene>
    <name evidence="11" type="ORF">AW171_hschr63858</name>
</gene>
<evidence type="ECO:0000313" key="12">
    <source>
        <dbReference type="Proteomes" id="UP000243052"/>
    </source>
</evidence>
<dbReference type="GO" id="GO:0006895">
    <property type="term" value="P:Golgi to endosome transport"/>
    <property type="evidence" value="ECO:0007669"/>
    <property type="project" value="TreeGrafter"/>
</dbReference>
<proteinExistence type="predicted"/>
<dbReference type="InterPro" id="IPR031777">
    <property type="entry name" value="Sortilin_C"/>
</dbReference>
<feature type="domain" description="VPS10" evidence="10">
    <location>
        <begin position="662"/>
        <end position="1291"/>
    </location>
</feature>
<feature type="signal peptide" evidence="9">
    <location>
        <begin position="1"/>
        <end position="18"/>
    </location>
</feature>
<evidence type="ECO:0000313" key="11">
    <source>
        <dbReference type="EMBL" id="AMD21871.1"/>
    </source>
</evidence>
<feature type="region of interest" description="Disordered" evidence="7">
    <location>
        <begin position="1459"/>
        <end position="1482"/>
    </location>
</feature>
<keyword evidence="2 8" id="KW-0812">Transmembrane</keyword>
<dbReference type="OrthoDB" id="443634at2759"/>
<dbReference type="GO" id="GO:0005794">
    <property type="term" value="C:Golgi apparatus"/>
    <property type="evidence" value="ECO:0007669"/>
    <property type="project" value="TreeGrafter"/>
</dbReference>
<dbReference type="Proteomes" id="UP000243052">
    <property type="component" value="Chromosome vi"/>
</dbReference>
<dbReference type="InterPro" id="IPR031778">
    <property type="entry name" value="Sortilin_N"/>
</dbReference>
<keyword evidence="6" id="KW-0325">Glycoprotein</keyword>
<dbReference type="PANTHER" id="PTHR12106">
    <property type="entry name" value="SORTILIN RELATED"/>
    <property type="match status" value="1"/>
</dbReference>
<evidence type="ECO:0000256" key="5">
    <source>
        <dbReference type="ARBA" id="ARBA00023136"/>
    </source>
</evidence>
<reference evidence="11 12" key="1">
    <citation type="submission" date="2016-01" db="EMBL/GenBank/DDBJ databases">
        <title>Genome sequence of the yeast Holleya sinecauda.</title>
        <authorList>
            <person name="Dietrich F.S."/>
        </authorList>
    </citation>
    <scope>NUCLEOTIDE SEQUENCE [LARGE SCALE GENOMIC DNA]</scope>
    <source>
        <strain evidence="11 12">ATCC 58844</strain>
    </source>
</reference>
<dbReference type="PANTHER" id="PTHR12106:SF27">
    <property type="entry name" value="SORTILIN-RELATED RECEPTOR"/>
    <property type="match status" value="1"/>
</dbReference>
<evidence type="ECO:0000256" key="7">
    <source>
        <dbReference type="SAM" id="MobiDB-lite"/>
    </source>
</evidence>
<dbReference type="GO" id="GO:0006623">
    <property type="term" value="P:protein targeting to vacuole"/>
    <property type="evidence" value="ECO:0007669"/>
    <property type="project" value="TreeGrafter"/>
</dbReference>
<evidence type="ECO:0000259" key="10">
    <source>
        <dbReference type="SMART" id="SM00602"/>
    </source>
</evidence>
<organism evidence="11 12">
    <name type="scientific">Eremothecium sinecaudum</name>
    <dbReference type="NCBI Taxonomy" id="45286"/>
    <lineage>
        <taxon>Eukaryota</taxon>
        <taxon>Fungi</taxon>
        <taxon>Dikarya</taxon>
        <taxon>Ascomycota</taxon>
        <taxon>Saccharomycotina</taxon>
        <taxon>Saccharomycetes</taxon>
        <taxon>Saccharomycetales</taxon>
        <taxon>Saccharomycetaceae</taxon>
        <taxon>Eremothecium</taxon>
    </lineage>
</organism>
<evidence type="ECO:0000256" key="2">
    <source>
        <dbReference type="ARBA" id="ARBA00022692"/>
    </source>
</evidence>
<evidence type="ECO:0000256" key="3">
    <source>
        <dbReference type="ARBA" id="ARBA00022737"/>
    </source>
</evidence>
<comment type="subcellular location">
    <subcellularLocation>
        <location evidence="1">Membrane</location>
    </subcellularLocation>
</comment>
<feature type="chain" id="PRO_5007141057" evidence="9">
    <location>
        <begin position="19"/>
        <end position="1482"/>
    </location>
</feature>
<dbReference type="CDD" id="cd15482">
    <property type="entry name" value="Sialidase_non-viral"/>
    <property type="match status" value="1"/>
</dbReference>
<dbReference type="FunFam" id="3.30.60.270:FF:000005">
    <property type="entry name" value="Sortilin"/>
    <property type="match status" value="1"/>
</dbReference>
<name>A0A109UZV4_9SACH</name>
<evidence type="ECO:0000256" key="4">
    <source>
        <dbReference type="ARBA" id="ARBA00022989"/>
    </source>
</evidence>
<dbReference type="GO" id="GO:0005829">
    <property type="term" value="C:cytosol"/>
    <property type="evidence" value="ECO:0007669"/>
    <property type="project" value="GOC"/>
</dbReference>
<keyword evidence="4 8" id="KW-1133">Transmembrane helix</keyword>
<dbReference type="Gene3D" id="3.30.60.270">
    <property type="match status" value="1"/>
</dbReference>
<keyword evidence="9" id="KW-0732">Signal</keyword>
<evidence type="ECO:0000256" key="9">
    <source>
        <dbReference type="SAM" id="SignalP"/>
    </source>
</evidence>
<dbReference type="GeneID" id="28725188"/>
<keyword evidence="3" id="KW-0677">Repeat</keyword>
<keyword evidence="12" id="KW-1185">Reference proteome</keyword>
<dbReference type="GO" id="GO:0016020">
    <property type="term" value="C:membrane"/>
    <property type="evidence" value="ECO:0007669"/>
    <property type="project" value="UniProtKB-SubCell"/>
</dbReference>
<protein>
    <submittedName>
        <fullName evidence="11">HFR016Cp</fullName>
    </submittedName>
</protein>